<dbReference type="CDD" id="cd00293">
    <property type="entry name" value="USP-like"/>
    <property type="match status" value="1"/>
</dbReference>
<dbReference type="Gene3D" id="3.40.50.620">
    <property type="entry name" value="HUPs"/>
    <property type="match status" value="1"/>
</dbReference>
<keyword evidence="3" id="KW-1185">Reference proteome</keyword>
<feature type="domain" description="UspA" evidence="1">
    <location>
        <begin position="1"/>
        <end position="136"/>
    </location>
</feature>
<accession>A0ABP9L3T9</accession>
<protein>
    <recommendedName>
        <fullName evidence="1">UspA domain-containing protein</fullName>
    </recommendedName>
</protein>
<evidence type="ECO:0000259" key="1">
    <source>
        <dbReference type="Pfam" id="PF00582"/>
    </source>
</evidence>
<dbReference type="InterPro" id="IPR014729">
    <property type="entry name" value="Rossmann-like_a/b/a_fold"/>
</dbReference>
<reference evidence="3" key="1">
    <citation type="journal article" date="2019" name="Int. J. Syst. Evol. Microbiol.">
        <title>The Global Catalogue of Microorganisms (GCM) 10K type strain sequencing project: providing services to taxonomists for standard genome sequencing and annotation.</title>
        <authorList>
            <consortium name="The Broad Institute Genomics Platform"/>
            <consortium name="The Broad Institute Genome Sequencing Center for Infectious Disease"/>
            <person name="Wu L."/>
            <person name="Ma J."/>
        </authorList>
    </citation>
    <scope>NUCLEOTIDE SEQUENCE [LARGE SCALE GENOMIC DNA]</scope>
    <source>
        <strain evidence="3">JCM 18015</strain>
    </source>
</reference>
<organism evidence="2 3">
    <name type="scientific">[Roseibacterium] beibuensis</name>
    <dbReference type="NCBI Taxonomy" id="1193142"/>
    <lineage>
        <taxon>Bacteria</taxon>
        <taxon>Pseudomonadati</taxon>
        <taxon>Pseudomonadota</taxon>
        <taxon>Alphaproteobacteria</taxon>
        <taxon>Rhodobacterales</taxon>
        <taxon>Roseobacteraceae</taxon>
        <taxon>Roseicyclus</taxon>
    </lineage>
</organism>
<proteinExistence type="predicted"/>
<gene>
    <name evidence="2" type="ORF">GCM10023209_09490</name>
</gene>
<name>A0ABP9L3T9_9RHOB</name>
<dbReference type="RefSeq" id="WP_259546383.1">
    <property type="nucleotide sequence ID" value="NZ_BAABHW010000001.1"/>
</dbReference>
<evidence type="ECO:0000313" key="3">
    <source>
        <dbReference type="Proteomes" id="UP001499910"/>
    </source>
</evidence>
<dbReference type="SUPFAM" id="SSF52402">
    <property type="entry name" value="Adenine nucleotide alpha hydrolases-like"/>
    <property type="match status" value="1"/>
</dbReference>
<dbReference type="EMBL" id="BAABHW010000001">
    <property type="protein sequence ID" value="GAA5068639.1"/>
    <property type="molecule type" value="Genomic_DNA"/>
</dbReference>
<sequence length="139" mass="15123">MFKHIMVPVDLGHVEKLDRALSVAADLARHYAARVTYVGVTSPQPGSVAHTPEEFAEKLARFTAAQAEVRRIEDVASDPVTVHDPSVDLDKTLAKTGEDLGADLIVMGSHIPRRFDMRSHGGHLAALSHHSVMIVRDDA</sequence>
<dbReference type="Pfam" id="PF00582">
    <property type="entry name" value="Usp"/>
    <property type="match status" value="1"/>
</dbReference>
<comment type="caution">
    <text evidence="2">The sequence shown here is derived from an EMBL/GenBank/DDBJ whole genome shotgun (WGS) entry which is preliminary data.</text>
</comment>
<dbReference type="InterPro" id="IPR006016">
    <property type="entry name" value="UspA"/>
</dbReference>
<dbReference type="Proteomes" id="UP001499910">
    <property type="component" value="Unassembled WGS sequence"/>
</dbReference>
<evidence type="ECO:0000313" key="2">
    <source>
        <dbReference type="EMBL" id="GAA5068639.1"/>
    </source>
</evidence>